<dbReference type="Proteomes" id="UP000887578">
    <property type="component" value="Unplaced"/>
</dbReference>
<dbReference type="AlphaFoldDB" id="A0A914PIU5"/>
<dbReference type="PANTHER" id="PTHR13281">
    <property type="entry name" value="TRANSMEMBRANE PROTEIN 70, MITOCHONDRIAL"/>
    <property type="match status" value="1"/>
</dbReference>
<dbReference type="InterPro" id="IPR009724">
    <property type="entry name" value="TMEM70"/>
</dbReference>
<sequence length="231" mass="25604">MLLRVCCTRFSSKLFTLNKNTVSLTNFKLLRCSSTATTSVSHQLVPLSSIPPDDLGVSILHLKENGSGSTPTDSVKRILVVAKVCSLGSTALGVIMIPALTTYLWEAATERPSMMAFAVVANAFLGLLTFTPLLLHFLAKRYVVNLYYNADSKIFTTVHYNFFLQKRALRFRAEDVVDAAIAPETKKLWLPLATCFVGGKPLLISLDRHQYRHESAFDLLTKNITIPKGHD</sequence>
<feature type="transmembrane region" description="Helical" evidence="2">
    <location>
        <begin position="84"/>
        <end position="105"/>
    </location>
</feature>
<organism evidence="3 4">
    <name type="scientific">Panagrolaimus davidi</name>
    <dbReference type="NCBI Taxonomy" id="227884"/>
    <lineage>
        <taxon>Eukaryota</taxon>
        <taxon>Metazoa</taxon>
        <taxon>Ecdysozoa</taxon>
        <taxon>Nematoda</taxon>
        <taxon>Chromadorea</taxon>
        <taxon>Rhabditida</taxon>
        <taxon>Tylenchina</taxon>
        <taxon>Panagrolaimomorpha</taxon>
        <taxon>Panagrolaimoidea</taxon>
        <taxon>Panagrolaimidae</taxon>
        <taxon>Panagrolaimus</taxon>
    </lineage>
</organism>
<protein>
    <submittedName>
        <fullName evidence="4">Transmembrane protein 70</fullName>
    </submittedName>
</protein>
<evidence type="ECO:0000256" key="1">
    <source>
        <dbReference type="ARBA" id="ARBA00005280"/>
    </source>
</evidence>
<dbReference type="Pfam" id="PF06979">
    <property type="entry name" value="TMEM70"/>
    <property type="match status" value="1"/>
</dbReference>
<dbReference type="GO" id="GO:0031966">
    <property type="term" value="C:mitochondrial membrane"/>
    <property type="evidence" value="ECO:0007669"/>
    <property type="project" value="TreeGrafter"/>
</dbReference>
<name>A0A914PIU5_9BILA</name>
<dbReference type="PANTHER" id="PTHR13281:SF0">
    <property type="entry name" value="TRANSMEMBRANE PROTEIN 70, MITOCHONDRIAL"/>
    <property type="match status" value="1"/>
</dbReference>
<proteinExistence type="inferred from homology"/>
<dbReference type="InterPro" id="IPR045325">
    <property type="entry name" value="TMEM70/TMEM186/TMEM223"/>
</dbReference>
<accession>A0A914PIU5</accession>
<evidence type="ECO:0000313" key="3">
    <source>
        <dbReference type="Proteomes" id="UP000887578"/>
    </source>
</evidence>
<reference evidence="4" key="1">
    <citation type="submission" date="2022-11" db="UniProtKB">
        <authorList>
            <consortium name="WormBaseParasite"/>
        </authorList>
    </citation>
    <scope>IDENTIFICATION</scope>
</reference>
<keyword evidence="2" id="KW-0472">Membrane</keyword>
<keyword evidence="2" id="KW-0812">Transmembrane</keyword>
<keyword evidence="3" id="KW-1185">Reference proteome</keyword>
<evidence type="ECO:0000313" key="4">
    <source>
        <dbReference type="WBParaSite" id="PDA_v2.g18303.t1"/>
    </source>
</evidence>
<comment type="similarity">
    <text evidence="1">Belongs to the TMEM70 family.</text>
</comment>
<keyword evidence="2" id="KW-1133">Transmembrane helix</keyword>
<dbReference type="WBParaSite" id="PDA_v2.g18303.t1">
    <property type="protein sequence ID" value="PDA_v2.g18303.t1"/>
    <property type="gene ID" value="PDA_v2.g18303"/>
</dbReference>
<evidence type="ECO:0000256" key="2">
    <source>
        <dbReference type="SAM" id="Phobius"/>
    </source>
</evidence>
<dbReference type="GO" id="GO:0033615">
    <property type="term" value="P:mitochondrial proton-transporting ATP synthase complex assembly"/>
    <property type="evidence" value="ECO:0007669"/>
    <property type="project" value="TreeGrafter"/>
</dbReference>
<feature type="transmembrane region" description="Helical" evidence="2">
    <location>
        <begin position="117"/>
        <end position="139"/>
    </location>
</feature>